<dbReference type="PANTHER" id="PTHR30373:SF8">
    <property type="entry name" value="BLL7265 PROTEIN"/>
    <property type="match status" value="1"/>
</dbReference>
<dbReference type="PANTHER" id="PTHR30373">
    <property type="entry name" value="UPF0603 PROTEIN YGCG"/>
    <property type="match status" value="1"/>
</dbReference>
<evidence type="ECO:0000259" key="1">
    <source>
        <dbReference type="Pfam" id="PF04536"/>
    </source>
</evidence>
<dbReference type="AlphaFoldDB" id="A0A2P1NHE1"/>
<dbReference type="Gene3D" id="3.10.310.50">
    <property type="match status" value="1"/>
</dbReference>
<dbReference type="Proteomes" id="UP000241829">
    <property type="component" value="Chromosome"/>
</dbReference>
<accession>A0A2P1NHE1</accession>
<evidence type="ECO:0000313" key="2">
    <source>
        <dbReference type="EMBL" id="AVP56452.1"/>
    </source>
</evidence>
<proteinExistence type="predicted"/>
<dbReference type="RefSeq" id="WP_106845013.1">
    <property type="nucleotide sequence ID" value="NZ_CP027792.1"/>
</dbReference>
<dbReference type="InterPro" id="IPR007621">
    <property type="entry name" value="TPM_dom"/>
</dbReference>
<dbReference type="Pfam" id="PF04536">
    <property type="entry name" value="TPM_phosphatase"/>
    <property type="match status" value="1"/>
</dbReference>
<keyword evidence="3" id="KW-1185">Reference proteome</keyword>
<sequence>MTDNHHPTPPTPPGLWRRLARLARHRWADGGLQRDLPADMLERLGARVAASERRHTGQVRICIEGGLPLSYLWRAASVRERAVTQFGKLRVWDTEHNNGVLIYLLLAERAIEIVADRALARAVPRQAWRALAEHMAEAFRAGRYEDGLTQALSEVSALLVEHFPAPADAPGARANELPDAPVVARGWQG</sequence>
<dbReference type="EMBL" id="CP027792">
    <property type="protein sequence ID" value="AVP56452.1"/>
    <property type="molecule type" value="Genomic_DNA"/>
</dbReference>
<name>A0A2P1NHE1_9BURK</name>
<dbReference type="OrthoDB" id="5683663at2"/>
<feature type="domain" description="TPM" evidence="1">
    <location>
        <begin position="42"/>
        <end position="157"/>
    </location>
</feature>
<dbReference type="KEGG" id="melm:C7H73_01360"/>
<gene>
    <name evidence="2" type="ORF">C7H73_01360</name>
</gene>
<protein>
    <recommendedName>
        <fullName evidence="1">TPM domain-containing protein</fullName>
    </recommendedName>
</protein>
<reference evidence="3" key="1">
    <citation type="submission" date="2018-03" db="EMBL/GenBank/DDBJ databases">
        <title>Genome sequencing of Melaminivora sp. strain SC2-7.</title>
        <authorList>
            <person name="Kim S.-J."/>
            <person name="Heo J."/>
            <person name="Ahn J.-H."/>
            <person name="Kwon S.-W."/>
        </authorList>
    </citation>
    <scope>NUCLEOTIDE SEQUENCE [LARGE SCALE GENOMIC DNA]</scope>
    <source>
        <strain evidence="3">SC2-7</strain>
    </source>
</reference>
<organism evidence="2 3">
    <name type="scientific">Pulveribacter suum</name>
    <dbReference type="NCBI Taxonomy" id="2116657"/>
    <lineage>
        <taxon>Bacteria</taxon>
        <taxon>Pseudomonadati</taxon>
        <taxon>Pseudomonadota</taxon>
        <taxon>Betaproteobacteria</taxon>
        <taxon>Burkholderiales</taxon>
        <taxon>Comamonadaceae</taxon>
        <taxon>Pulveribacter</taxon>
    </lineage>
</organism>
<evidence type="ECO:0000313" key="3">
    <source>
        <dbReference type="Proteomes" id="UP000241829"/>
    </source>
</evidence>